<dbReference type="Pfam" id="PF02882">
    <property type="entry name" value="THF_DHG_CYH_C"/>
    <property type="match status" value="1"/>
</dbReference>
<keyword evidence="10 12" id="KW-0486">Methionine biosynthesis</keyword>
<dbReference type="PANTHER" id="PTHR48099:SF5">
    <property type="entry name" value="C-1-TETRAHYDROFOLATE SYNTHASE, CYTOPLASMIC"/>
    <property type="match status" value="1"/>
</dbReference>
<dbReference type="InterPro" id="IPR020630">
    <property type="entry name" value="THF_DH/CycHdrlase_cat_dom"/>
</dbReference>
<dbReference type="EMBL" id="CP001739">
    <property type="protein sequence ID" value="ACZ08046.1"/>
    <property type="molecule type" value="Genomic_DNA"/>
</dbReference>
<dbReference type="GO" id="GO:0005829">
    <property type="term" value="C:cytosol"/>
    <property type="evidence" value="ECO:0007669"/>
    <property type="project" value="TreeGrafter"/>
</dbReference>
<dbReference type="UniPathway" id="UPA00193"/>
<dbReference type="AlphaFoldDB" id="D1AH12"/>
<evidence type="ECO:0000256" key="12">
    <source>
        <dbReference type="HAMAP-Rule" id="MF_01576"/>
    </source>
</evidence>
<dbReference type="InterPro" id="IPR020867">
    <property type="entry name" value="THF_DH/CycHdrlase_CS"/>
</dbReference>
<keyword evidence="16" id="KW-1185">Reference proteome</keyword>
<organism evidence="15 16">
    <name type="scientific">Sebaldella termitidis (strain ATCC 33386 / NCTC 11300)</name>
    <dbReference type="NCBI Taxonomy" id="526218"/>
    <lineage>
        <taxon>Bacteria</taxon>
        <taxon>Fusobacteriati</taxon>
        <taxon>Fusobacteriota</taxon>
        <taxon>Fusobacteriia</taxon>
        <taxon>Fusobacteriales</taxon>
        <taxon>Leptotrichiaceae</taxon>
        <taxon>Sebaldella</taxon>
    </lineage>
</organism>
<keyword evidence="8 12" id="KW-0560">Oxidoreductase</keyword>
<dbReference type="InterPro" id="IPR036291">
    <property type="entry name" value="NAD(P)-bd_dom_sf"/>
</dbReference>
<dbReference type="PROSITE" id="PS00767">
    <property type="entry name" value="THF_DHG_CYH_2"/>
    <property type="match status" value="1"/>
</dbReference>
<dbReference type="FunFam" id="3.40.50.10860:FF:000005">
    <property type="entry name" value="C-1-tetrahydrofolate synthase, cytoplasmic, putative"/>
    <property type="match status" value="1"/>
</dbReference>
<dbReference type="RefSeq" id="WP_012860642.1">
    <property type="nucleotide sequence ID" value="NC_013517.1"/>
</dbReference>
<evidence type="ECO:0000256" key="3">
    <source>
        <dbReference type="ARBA" id="ARBA00022563"/>
    </source>
</evidence>
<dbReference type="NCBIfam" id="NF010783">
    <property type="entry name" value="PRK14186.1"/>
    <property type="match status" value="1"/>
</dbReference>
<dbReference type="Gene3D" id="3.40.50.720">
    <property type="entry name" value="NAD(P)-binding Rossmann-like Domain"/>
    <property type="match status" value="1"/>
</dbReference>
<dbReference type="KEGG" id="str:Sterm_1178"/>
<sequence length="285" mass="31052">MILIDGKAVSEKIREQIRREHEILSKEIGRKAGLAVILAGEDPASKIYVNNKAKACEKAGFNSAIHYLSGDVSEEELLKLITDLNNDENTDGILVQLPLPKHIDELKVITSVSPEKDVDAFHPVNIGKYVIGDESGFLPCTPYGIIQLLDEYKIETQGKDTVIIGRSNIVGKPMAMLMLQKSATVQICHTKTKNLFEKMRNADIIISAVGVPNLVTEDKVKEGAVVIDVGISRVEGKVCGDVEFTGVSKKASYITPVPGGVGPMTITSLLGNTLKSFKNKRREVK</sequence>
<keyword evidence="11 12" id="KW-0511">Multifunctional enzyme</keyword>
<dbReference type="InterPro" id="IPR046346">
    <property type="entry name" value="Aminoacid_DH-like_N_sf"/>
</dbReference>
<evidence type="ECO:0000256" key="10">
    <source>
        <dbReference type="ARBA" id="ARBA00023167"/>
    </source>
</evidence>
<keyword evidence="5 12" id="KW-0658">Purine biosynthesis</keyword>
<dbReference type="NCBIfam" id="NF008058">
    <property type="entry name" value="PRK10792.1"/>
    <property type="match status" value="1"/>
</dbReference>
<comment type="similarity">
    <text evidence="12">Belongs to the tetrahydrofolate dehydrogenase/cyclohydrolase family.</text>
</comment>
<dbReference type="HOGENOM" id="CLU_034045_2_1_0"/>
<evidence type="ECO:0000313" key="16">
    <source>
        <dbReference type="Proteomes" id="UP000000845"/>
    </source>
</evidence>
<protein>
    <recommendedName>
        <fullName evidence="12">Bifunctional protein FolD</fullName>
    </recommendedName>
    <domain>
        <recommendedName>
            <fullName evidence="12">Methylenetetrahydrofolate dehydrogenase</fullName>
            <ecNumber evidence="12">1.5.1.5</ecNumber>
        </recommendedName>
    </domain>
    <domain>
        <recommendedName>
            <fullName evidence="12">Methenyltetrahydrofolate cyclohydrolase</fullName>
            <ecNumber evidence="12">3.5.4.9</ecNumber>
        </recommendedName>
    </domain>
</protein>
<dbReference type="GO" id="GO:0000105">
    <property type="term" value="P:L-histidine biosynthetic process"/>
    <property type="evidence" value="ECO:0007669"/>
    <property type="project" value="UniProtKB-KW"/>
</dbReference>
<keyword evidence="4 12" id="KW-0028">Amino-acid biosynthesis</keyword>
<dbReference type="Proteomes" id="UP000000845">
    <property type="component" value="Chromosome"/>
</dbReference>
<dbReference type="InterPro" id="IPR020631">
    <property type="entry name" value="THF_DH/CycHdrlase_NAD-bd_dom"/>
</dbReference>
<evidence type="ECO:0000256" key="1">
    <source>
        <dbReference type="ARBA" id="ARBA00004777"/>
    </source>
</evidence>
<dbReference type="PRINTS" id="PR00085">
    <property type="entry name" value="THFDHDRGNASE"/>
</dbReference>
<comment type="function">
    <text evidence="12">Catalyzes the oxidation of 5,10-methylenetetrahydrofolate to 5,10-methenyltetrahydrofolate and then the hydrolysis of 5,10-methenyltetrahydrofolate to 10-formyltetrahydrofolate.</text>
</comment>
<evidence type="ECO:0000256" key="11">
    <source>
        <dbReference type="ARBA" id="ARBA00023268"/>
    </source>
</evidence>
<evidence type="ECO:0000256" key="8">
    <source>
        <dbReference type="ARBA" id="ARBA00023002"/>
    </source>
</evidence>
<dbReference type="FunFam" id="3.40.50.720:FF:000094">
    <property type="entry name" value="Bifunctional protein FolD"/>
    <property type="match status" value="1"/>
</dbReference>
<dbReference type="Pfam" id="PF00763">
    <property type="entry name" value="THF_DHG_CYH"/>
    <property type="match status" value="1"/>
</dbReference>
<evidence type="ECO:0000256" key="6">
    <source>
        <dbReference type="ARBA" id="ARBA00022801"/>
    </source>
</evidence>
<comment type="catalytic activity">
    <reaction evidence="12">
        <text>(6R)-5,10-methylene-5,6,7,8-tetrahydrofolate + NADP(+) = (6R)-5,10-methenyltetrahydrofolate + NADPH</text>
        <dbReference type="Rhea" id="RHEA:22812"/>
        <dbReference type="ChEBI" id="CHEBI:15636"/>
        <dbReference type="ChEBI" id="CHEBI:57455"/>
        <dbReference type="ChEBI" id="CHEBI:57783"/>
        <dbReference type="ChEBI" id="CHEBI:58349"/>
        <dbReference type="EC" id="1.5.1.5"/>
    </reaction>
</comment>
<dbReference type="EC" id="3.5.4.9" evidence="12"/>
<keyword evidence="3 12" id="KW-0554">One-carbon metabolism</keyword>
<reference evidence="16" key="1">
    <citation type="submission" date="2009-09" db="EMBL/GenBank/DDBJ databases">
        <title>The complete chromosome of Sebaldella termitidis ATCC 33386.</title>
        <authorList>
            <consortium name="US DOE Joint Genome Institute (JGI-PGF)"/>
            <person name="Lucas S."/>
            <person name="Copeland A."/>
            <person name="Lapidus A."/>
            <person name="Glavina del Rio T."/>
            <person name="Dalin E."/>
            <person name="Tice H."/>
            <person name="Bruce D."/>
            <person name="Goodwin L."/>
            <person name="Pitluck S."/>
            <person name="Kyrpides N."/>
            <person name="Mavromatis K."/>
            <person name="Ivanova N."/>
            <person name="Mikhailova N."/>
            <person name="Sims D."/>
            <person name="Meincke L."/>
            <person name="Brettin T."/>
            <person name="Detter J.C."/>
            <person name="Han C."/>
            <person name="Larimer F."/>
            <person name="Land M."/>
            <person name="Hauser L."/>
            <person name="Markowitz V."/>
            <person name="Cheng J.F."/>
            <person name="Hugenholtz P."/>
            <person name="Woyke T."/>
            <person name="Wu D."/>
            <person name="Eisen J.A."/>
        </authorList>
    </citation>
    <scope>NUCLEOTIDE SEQUENCE [LARGE SCALE GENOMIC DNA]</scope>
    <source>
        <strain evidence="16">ATCC 33386 / NCTC 11300</strain>
    </source>
</reference>
<gene>
    <name evidence="12" type="primary">folD</name>
    <name evidence="15" type="ordered locus">Sterm_1178</name>
</gene>
<comment type="caution">
    <text evidence="12">Lacks conserved residue(s) required for the propagation of feature annotation.</text>
</comment>
<comment type="subunit">
    <text evidence="2 12">Homodimer.</text>
</comment>
<evidence type="ECO:0000256" key="7">
    <source>
        <dbReference type="ARBA" id="ARBA00022857"/>
    </source>
</evidence>
<evidence type="ECO:0000313" key="15">
    <source>
        <dbReference type="EMBL" id="ACZ08046.1"/>
    </source>
</evidence>
<evidence type="ECO:0000256" key="9">
    <source>
        <dbReference type="ARBA" id="ARBA00023102"/>
    </source>
</evidence>
<accession>D1AH12</accession>
<dbReference type="PANTHER" id="PTHR48099">
    <property type="entry name" value="C-1-TETRAHYDROFOLATE SYNTHASE, CYTOPLASMIC-RELATED"/>
    <property type="match status" value="1"/>
</dbReference>
<evidence type="ECO:0000259" key="14">
    <source>
        <dbReference type="Pfam" id="PF02882"/>
    </source>
</evidence>
<dbReference type="eggNOG" id="COG0190">
    <property type="taxonomic scope" value="Bacteria"/>
</dbReference>
<comment type="catalytic activity">
    <reaction evidence="12">
        <text>(6R)-5,10-methenyltetrahydrofolate + H2O = (6R)-10-formyltetrahydrofolate + H(+)</text>
        <dbReference type="Rhea" id="RHEA:23700"/>
        <dbReference type="ChEBI" id="CHEBI:15377"/>
        <dbReference type="ChEBI" id="CHEBI:15378"/>
        <dbReference type="ChEBI" id="CHEBI:57455"/>
        <dbReference type="ChEBI" id="CHEBI:195366"/>
        <dbReference type="EC" id="3.5.4.9"/>
    </reaction>
</comment>
<proteinExistence type="inferred from homology"/>
<comment type="pathway">
    <text evidence="1 12">One-carbon metabolism; tetrahydrofolate interconversion.</text>
</comment>
<reference evidence="15 16" key="2">
    <citation type="journal article" date="2010" name="Stand. Genomic Sci.">
        <title>Complete genome sequence of Sebaldella termitidis type strain (NCTC 11300).</title>
        <authorList>
            <person name="Harmon-Smith M."/>
            <person name="Celia L."/>
            <person name="Chertkov O."/>
            <person name="Lapidus A."/>
            <person name="Copeland A."/>
            <person name="Glavina Del Rio T."/>
            <person name="Nolan M."/>
            <person name="Lucas S."/>
            <person name="Tice H."/>
            <person name="Cheng J.F."/>
            <person name="Han C."/>
            <person name="Detter J.C."/>
            <person name="Bruce D."/>
            <person name="Goodwin L."/>
            <person name="Pitluck S."/>
            <person name="Pati A."/>
            <person name="Liolios K."/>
            <person name="Ivanova N."/>
            <person name="Mavromatis K."/>
            <person name="Mikhailova N."/>
            <person name="Chen A."/>
            <person name="Palaniappan K."/>
            <person name="Land M."/>
            <person name="Hauser L."/>
            <person name="Chang Y.J."/>
            <person name="Jeffries C.D."/>
            <person name="Brettin T."/>
            <person name="Goker M."/>
            <person name="Beck B."/>
            <person name="Bristow J."/>
            <person name="Eisen J.A."/>
            <person name="Markowitz V."/>
            <person name="Hugenholtz P."/>
            <person name="Kyrpides N.C."/>
            <person name="Klenk H.P."/>
            <person name="Chen F."/>
        </authorList>
    </citation>
    <scope>NUCLEOTIDE SEQUENCE [LARGE SCALE GENOMIC DNA]</scope>
    <source>
        <strain evidence="16">ATCC 33386 / NCTC 11300</strain>
    </source>
</reference>
<dbReference type="GO" id="GO:0009086">
    <property type="term" value="P:methionine biosynthetic process"/>
    <property type="evidence" value="ECO:0007669"/>
    <property type="project" value="UniProtKB-KW"/>
</dbReference>
<dbReference type="CDD" id="cd01080">
    <property type="entry name" value="NAD_bind_m-THF_DH_Cyclohyd"/>
    <property type="match status" value="1"/>
</dbReference>
<keyword evidence="6 12" id="KW-0378">Hydrolase</keyword>
<keyword evidence="9 12" id="KW-0368">Histidine biosynthesis</keyword>
<evidence type="ECO:0000256" key="2">
    <source>
        <dbReference type="ARBA" id="ARBA00011738"/>
    </source>
</evidence>
<dbReference type="SUPFAM" id="SSF53223">
    <property type="entry name" value="Aminoacid dehydrogenase-like, N-terminal domain"/>
    <property type="match status" value="1"/>
</dbReference>
<dbReference type="HAMAP" id="MF_01576">
    <property type="entry name" value="THF_DHG_CYH"/>
    <property type="match status" value="1"/>
</dbReference>
<dbReference type="GO" id="GO:0004488">
    <property type="term" value="F:methylenetetrahydrofolate dehydrogenase (NADP+) activity"/>
    <property type="evidence" value="ECO:0007669"/>
    <property type="project" value="UniProtKB-UniRule"/>
</dbReference>
<keyword evidence="7 12" id="KW-0521">NADP</keyword>
<dbReference type="GO" id="GO:0006164">
    <property type="term" value="P:purine nucleotide biosynthetic process"/>
    <property type="evidence" value="ECO:0007669"/>
    <property type="project" value="UniProtKB-KW"/>
</dbReference>
<feature type="domain" description="Tetrahydrofolate dehydrogenase/cyclohydrolase catalytic" evidence="13">
    <location>
        <begin position="4"/>
        <end position="119"/>
    </location>
</feature>
<evidence type="ECO:0000259" key="13">
    <source>
        <dbReference type="Pfam" id="PF00763"/>
    </source>
</evidence>
<dbReference type="GO" id="GO:0035999">
    <property type="term" value="P:tetrahydrofolate interconversion"/>
    <property type="evidence" value="ECO:0007669"/>
    <property type="project" value="UniProtKB-UniRule"/>
</dbReference>
<feature type="binding site" evidence="12">
    <location>
        <begin position="165"/>
        <end position="167"/>
    </location>
    <ligand>
        <name>NADP(+)</name>
        <dbReference type="ChEBI" id="CHEBI:58349"/>
    </ligand>
</feature>
<dbReference type="EC" id="1.5.1.5" evidence="12"/>
<dbReference type="Gene3D" id="3.40.50.10860">
    <property type="entry name" value="Leucine Dehydrogenase, chain A, domain 1"/>
    <property type="match status" value="1"/>
</dbReference>
<name>D1AH12_SEBTE</name>
<evidence type="ECO:0000256" key="4">
    <source>
        <dbReference type="ARBA" id="ARBA00022605"/>
    </source>
</evidence>
<dbReference type="PROSITE" id="PS00766">
    <property type="entry name" value="THF_DHG_CYH_1"/>
    <property type="match status" value="1"/>
</dbReference>
<dbReference type="GO" id="GO:0004477">
    <property type="term" value="F:methenyltetrahydrofolate cyclohydrolase activity"/>
    <property type="evidence" value="ECO:0007669"/>
    <property type="project" value="UniProtKB-UniRule"/>
</dbReference>
<feature type="binding site" evidence="12">
    <location>
        <position position="231"/>
    </location>
    <ligand>
        <name>NADP(+)</name>
        <dbReference type="ChEBI" id="CHEBI:58349"/>
    </ligand>
</feature>
<evidence type="ECO:0000256" key="5">
    <source>
        <dbReference type="ARBA" id="ARBA00022755"/>
    </source>
</evidence>
<feature type="domain" description="Tetrahydrofolate dehydrogenase/cyclohydrolase NAD(P)-binding" evidence="14">
    <location>
        <begin position="139"/>
        <end position="280"/>
    </location>
</feature>
<dbReference type="STRING" id="526218.Sterm_1178"/>
<dbReference type="InterPro" id="IPR000672">
    <property type="entry name" value="THF_DH/CycHdrlase"/>
</dbReference>
<dbReference type="SUPFAM" id="SSF51735">
    <property type="entry name" value="NAD(P)-binding Rossmann-fold domains"/>
    <property type="match status" value="1"/>
</dbReference>